<dbReference type="AlphaFoldDB" id="A0A327MB23"/>
<dbReference type="RefSeq" id="WP_111469364.1">
    <property type="nucleotide sequence ID" value="NZ_QLIX01000004.1"/>
</dbReference>
<evidence type="ECO:0000259" key="1">
    <source>
        <dbReference type="PROSITE" id="PS51186"/>
    </source>
</evidence>
<dbReference type="InterPro" id="IPR016181">
    <property type="entry name" value="Acyl_CoA_acyltransferase"/>
</dbReference>
<dbReference type="InterPro" id="IPR000182">
    <property type="entry name" value="GNAT_dom"/>
</dbReference>
<accession>A0A327MB23</accession>
<dbReference type="PROSITE" id="PS51186">
    <property type="entry name" value="GNAT"/>
    <property type="match status" value="1"/>
</dbReference>
<keyword evidence="2" id="KW-0808">Transferase</keyword>
<evidence type="ECO:0000313" key="2">
    <source>
        <dbReference type="EMBL" id="RAI59675.1"/>
    </source>
</evidence>
<dbReference type="CDD" id="cd04301">
    <property type="entry name" value="NAT_SF"/>
    <property type="match status" value="1"/>
</dbReference>
<dbReference type="OrthoDB" id="9775595at2"/>
<dbReference type="EMBL" id="QLIX01000004">
    <property type="protein sequence ID" value="RAI59675.1"/>
    <property type="molecule type" value="Genomic_DNA"/>
</dbReference>
<protein>
    <submittedName>
        <fullName evidence="2">GNAT family N-acetyltransferase</fullName>
    </submittedName>
</protein>
<keyword evidence="3" id="KW-1185">Reference proteome</keyword>
<dbReference type="Gene3D" id="3.40.630.30">
    <property type="match status" value="1"/>
</dbReference>
<organism evidence="2 3">
    <name type="scientific">Roseicella frigidaeris</name>
    <dbReference type="NCBI Taxonomy" id="2230885"/>
    <lineage>
        <taxon>Bacteria</taxon>
        <taxon>Pseudomonadati</taxon>
        <taxon>Pseudomonadota</taxon>
        <taxon>Alphaproteobacteria</taxon>
        <taxon>Acetobacterales</taxon>
        <taxon>Roseomonadaceae</taxon>
        <taxon>Roseicella</taxon>
    </lineage>
</organism>
<dbReference type="Proteomes" id="UP000249065">
    <property type="component" value="Unassembled WGS sequence"/>
</dbReference>
<reference evidence="3" key="1">
    <citation type="submission" date="2018-06" db="EMBL/GenBank/DDBJ databases">
        <authorList>
            <person name="Khan S.A."/>
        </authorList>
    </citation>
    <scope>NUCLEOTIDE SEQUENCE [LARGE SCALE GENOMIC DNA]</scope>
    <source>
        <strain evidence="3">DB-1506</strain>
    </source>
</reference>
<name>A0A327MB23_9PROT</name>
<dbReference type="InterPro" id="IPR056935">
    <property type="entry name" value="Rv0428c-like_C"/>
</dbReference>
<dbReference type="GO" id="GO:0016747">
    <property type="term" value="F:acyltransferase activity, transferring groups other than amino-acyl groups"/>
    <property type="evidence" value="ECO:0007669"/>
    <property type="project" value="InterPro"/>
</dbReference>
<comment type="caution">
    <text evidence="2">The sequence shown here is derived from an EMBL/GenBank/DDBJ whole genome shotgun (WGS) entry which is preliminary data.</text>
</comment>
<proteinExistence type="predicted"/>
<sequence length="257" mass="27132">MPDPLAPDLPPIGALERACLTALPAPRQAWDGPFVLKAFLGGTGRANACCSLDPAPDPELPARIARIETLYHRLGLASRFRSTPLDPPGLGAALEARGHAGEKAESLVNCGPLAPVARADAAVHDEGGPSEAWMALVATAEYQTPARRAEKLGNKDLLAVPGAWLVLREDGVDAACLAAVADGPFCGIFDLATRPEFRRRGLGARIIGAAADWARGLGAQWLYAQVAADNHASCALQARLGLREAYRYRYYVKPAPG</sequence>
<gene>
    <name evidence="2" type="ORF">DOO78_08810</name>
</gene>
<dbReference type="Pfam" id="PF24553">
    <property type="entry name" value="Rv0428c_C"/>
    <property type="match status" value="1"/>
</dbReference>
<feature type="domain" description="N-acetyltransferase" evidence="1">
    <location>
        <begin position="121"/>
        <end position="256"/>
    </location>
</feature>
<dbReference type="SUPFAM" id="SSF55729">
    <property type="entry name" value="Acyl-CoA N-acyltransferases (Nat)"/>
    <property type="match status" value="1"/>
</dbReference>
<evidence type="ECO:0000313" key="3">
    <source>
        <dbReference type="Proteomes" id="UP000249065"/>
    </source>
</evidence>